<dbReference type="CDD" id="cd12148">
    <property type="entry name" value="fungal_TF_MHR"/>
    <property type="match status" value="1"/>
</dbReference>
<evidence type="ECO:0000313" key="5">
    <source>
        <dbReference type="EMBL" id="PWN32767.1"/>
    </source>
</evidence>
<dbReference type="PROSITE" id="PS50048">
    <property type="entry name" value="ZN2_CY6_FUNGAL_2"/>
    <property type="match status" value="1"/>
</dbReference>
<dbReference type="InterPro" id="IPR036864">
    <property type="entry name" value="Zn2-C6_fun-type_DNA-bd_sf"/>
</dbReference>
<evidence type="ECO:0000256" key="3">
    <source>
        <dbReference type="SAM" id="MobiDB-lite"/>
    </source>
</evidence>
<evidence type="ECO:0000256" key="2">
    <source>
        <dbReference type="ARBA" id="ARBA00023242"/>
    </source>
</evidence>
<dbReference type="OrthoDB" id="424974at2759"/>
<dbReference type="AlphaFoldDB" id="A0A316V5C1"/>
<name>A0A316V5C1_9BASI</name>
<dbReference type="GO" id="GO:0000981">
    <property type="term" value="F:DNA-binding transcription factor activity, RNA polymerase II-specific"/>
    <property type="evidence" value="ECO:0007669"/>
    <property type="project" value="InterPro"/>
</dbReference>
<evidence type="ECO:0000313" key="6">
    <source>
        <dbReference type="Proteomes" id="UP000245771"/>
    </source>
</evidence>
<evidence type="ECO:0000256" key="1">
    <source>
        <dbReference type="ARBA" id="ARBA00004123"/>
    </source>
</evidence>
<dbReference type="InterPro" id="IPR001138">
    <property type="entry name" value="Zn2Cys6_DnaBD"/>
</dbReference>
<accession>A0A316V5C1</accession>
<feature type="domain" description="Zn(2)-C6 fungal-type" evidence="4">
    <location>
        <begin position="20"/>
        <end position="49"/>
    </location>
</feature>
<dbReference type="Proteomes" id="UP000245771">
    <property type="component" value="Unassembled WGS sequence"/>
</dbReference>
<feature type="region of interest" description="Disordered" evidence="3">
    <location>
        <begin position="64"/>
        <end position="93"/>
    </location>
</feature>
<dbReference type="PANTHER" id="PTHR31001:SF88">
    <property type="entry name" value="TRANSCRIPTION FACTOR PDR3"/>
    <property type="match status" value="1"/>
</dbReference>
<feature type="region of interest" description="Disordered" evidence="3">
    <location>
        <begin position="657"/>
        <end position="690"/>
    </location>
</feature>
<gene>
    <name evidence="5" type="ORF">FA14DRAFT_157465</name>
</gene>
<dbReference type="PANTHER" id="PTHR31001">
    <property type="entry name" value="UNCHARACTERIZED TRANSCRIPTIONAL REGULATORY PROTEIN"/>
    <property type="match status" value="1"/>
</dbReference>
<dbReference type="GO" id="GO:0008270">
    <property type="term" value="F:zinc ion binding"/>
    <property type="evidence" value="ECO:0007669"/>
    <property type="project" value="InterPro"/>
</dbReference>
<dbReference type="EMBL" id="KZ819605">
    <property type="protein sequence ID" value="PWN32767.1"/>
    <property type="molecule type" value="Genomic_DNA"/>
</dbReference>
<reference evidence="5 6" key="1">
    <citation type="journal article" date="2018" name="Mol. Biol. Evol.">
        <title>Broad Genomic Sampling Reveals a Smut Pathogenic Ancestry of the Fungal Clade Ustilaginomycotina.</title>
        <authorList>
            <person name="Kijpornyongpan T."/>
            <person name="Mondo S.J."/>
            <person name="Barry K."/>
            <person name="Sandor L."/>
            <person name="Lee J."/>
            <person name="Lipzen A."/>
            <person name="Pangilinan J."/>
            <person name="LaButti K."/>
            <person name="Hainaut M."/>
            <person name="Henrissat B."/>
            <person name="Grigoriev I.V."/>
            <person name="Spatafora J.W."/>
            <person name="Aime M.C."/>
        </authorList>
    </citation>
    <scope>NUCLEOTIDE SEQUENCE [LARGE SCALE GENOMIC DNA]</scope>
    <source>
        <strain evidence="5 6">MCA 3882</strain>
    </source>
</reference>
<dbReference type="GO" id="GO:0005634">
    <property type="term" value="C:nucleus"/>
    <property type="evidence" value="ECO:0007669"/>
    <property type="project" value="UniProtKB-SubCell"/>
</dbReference>
<dbReference type="GeneID" id="37019677"/>
<dbReference type="SUPFAM" id="SSF57701">
    <property type="entry name" value="Zn2/Cys6 DNA-binding domain"/>
    <property type="match status" value="1"/>
</dbReference>
<dbReference type="InParanoid" id="A0A316V5C1"/>
<feature type="compositionally biased region" description="Polar residues" evidence="3">
    <location>
        <begin position="81"/>
        <end position="93"/>
    </location>
</feature>
<feature type="compositionally biased region" description="Low complexity" evidence="3">
    <location>
        <begin position="667"/>
        <end position="688"/>
    </location>
</feature>
<dbReference type="Gene3D" id="4.10.240.10">
    <property type="entry name" value="Zn(2)-C6 fungal-type DNA-binding domain"/>
    <property type="match status" value="1"/>
</dbReference>
<dbReference type="CDD" id="cd00067">
    <property type="entry name" value="GAL4"/>
    <property type="match status" value="1"/>
</dbReference>
<dbReference type="SMART" id="SM00066">
    <property type="entry name" value="GAL4"/>
    <property type="match status" value="1"/>
</dbReference>
<dbReference type="RefSeq" id="XP_025353069.1">
    <property type="nucleotide sequence ID" value="XM_025497896.1"/>
</dbReference>
<comment type="subcellular location">
    <subcellularLocation>
        <location evidence="1">Nucleus</location>
    </subcellularLocation>
</comment>
<dbReference type="PROSITE" id="PS00463">
    <property type="entry name" value="ZN2_CY6_FUNGAL_1"/>
    <property type="match status" value="1"/>
</dbReference>
<organism evidence="5 6">
    <name type="scientific">Meira miltonrushii</name>
    <dbReference type="NCBI Taxonomy" id="1280837"/>
    <lineage>
        <taxon>Eukaryota</taxon>
        <taxon>Fungi</taxon>
        <taxon>Dikarya</taxon>
        <taxon>Basidiomycota</taxon>
        <taxon>Ustilaginomycotina</taxon>
        <taxon>Exobasidiomycetes</taxon>
        <taxon>Exobasidiales</taxon>
        <taxon>Brachybasidiaceae</taxon>
        <taxon>Meira</taxon>
    </lineage>
</organism>
<proteinExistence type="predicted"/>
<dbReference type="InterPro" id="IPR050613">
    <property type="entry name" value="Sec_Metabolite_Reg"/>
</dbReference>
<keyword evidence="6" id="KW-1185">Reference proteome</keyword>
<keyword evidence="2" id="KW-0539">Nucleus</keyword>
<sequence>MTNEAETSKTKFKRIRAQLSCDRCRKIKRMCDRQNPCNRCLKDDIECVYDRALQIQAAAEEIKRGKRKASDEITPPANRSRLANNGINNGTSPTNPSRVCSCSGTDAYNSSWVWKFLEEPTFLHQVVDLYVKEADWIFELYNGSRLERLLKTCTDPINENALIWKQTKIFALAILAITAQMCPTETETILLFCEGLDAGEDKRNSGHIALAAYNECVRSIDEIGDSTPVASNWSLDHKMWNAEVFAASYLLRNVEKNNGQYRKQSEGVVLDLTRMQHAGMFRQGCRPCLLEQHWAPAGFSLTSQDWPKQHEVLSHNVFWAYYVLDRLANMLGGSAYYIQPAHTNICLNDVFGHTHIRKLNVIPNSAEQHEVLCSMGVSVTQPIMSAYSGAKCRFSAVCGHFIDRLAAMYTLNFSWPSDAERLVSDLERDMKIFDSYIIPMLDDPADRFAKAKQLTLSLCIEMLRTSFSLQMTTAFAATLYNQADVASKLSPAAREVIDWQLHRRRLEAAKTLILRVISYSRTVLGINANWPYFASSIREQALSTMEIVEQWIEKPILDKDVERSRRIVLLDSLQSAIKGRNFLVLIARKSELSLVHKFNEEVSNRCLDAIKKICNDQNALTDGLANSLADSNAIVDDHKLMKAIRKGVEKHAEVVSSVVPHSNPGLSDGSDNSSTNTSNTTPTGDSSSVEGAIIEPSFSWDNIFADLSTMEHLFNDYGIQIFQQQEDGNTVIL</sequence>
<evidence type="ECO:0000259" key="4">
    <source>
        <dbReference type="PROSITE" id="PS50048"/>
    </source>
</evidence>
<protein>
    <recommendedName>
        <fullName evidence="4">Zn(2)-C6 fungal-type domain-containing protein</fullName>
    </recommendedName>
</protein>
<dbReference type="Pfam" id="PF00172">
    <property type="entry name" value="Zn_clus"/>
    <property type="match status" value="1"/>
</dbReference>